<dbReference type="Pfam" id="PF03987">
    <property type="entry name" value="Autophagy_act_C"/>
    <property type="match status" value="1"/>
</dbReference>
<dbReference type="Gene3D" id="3.30.1460.50">
    <property type="match status" value="1"/>
</dbReference>
<keyword evidence="6" id="KW-0072">Autophagy</keyword>
<keyword evidence="3" id="KW-0808">Transferase</keyword>
<dbReference type="PANTHER" id="PTHR14957">
    <property type="entry name" value="UBIQUITIN-LIKE-CONJUGATING ENZYME ATG10"/>
    <property type="match status" value="1"/>
</dbReference>
<dbReference type="GO" id="GO:0015031">
    <property type="term" value="P:protein transport"/>
    <property type="evidence" value="ECO:0007669"/>
    <property type="project" value="UniProtKB-KW"/>
</dbReference>
<dbReference type="GO" id="GO:0061651">
    <property type="term" value="F:Atg12 conjugating enzyme activity"/>
    <property type="evidence" value="ECO:0007669"/>
    <property type="project" value="TreeGrafter"/>
</dbReference>
<keyword evidence="5" id="KW-0653">Protein transport</keyword>
<dbReference type="PANTHER" id="PTHR14957:SF1">
    <property type="entry name" value="UBIQUITIN-LIKE-CONJUGATING ENZYME ATG10"/>
    <property type="match status" value="1"/>
</dbReference>
<protein>
    <recommendedName>
        <fullName evidence="2">Ubiquitin-like-conjugating enzyme ATG10</fullName>
    </recommendedName>
    <alternativeName>
        <fullName evidence="7">Autophagy-related protein 10</fullName>
    </alternativeName>
</protein>
<gene>
    <name evidence="8" type="ORF">BT67DRAFT_447820</name>
</gene>
<sequence length="244" mass="27293">MGKHTLSSDFQNYPFLTGEEFAEVSHHLDRRYCQATLGPVRRQWRLRVCAALNTVFAMGPEYNTYIQIIRPLEGDLGDGDLSKFLDNFSFDDRTDAAQAETEADSKMMEAEEADQAVLPRTPSAVNAGHVRYEIHLHPTYQAPCLWFSLHDLPADEQAFHIDTVFRRLVPDRYKDGLRSAGAIGGISADHHPVTGVPSFFVHPCLLGEAMSRFDCSKESYLMVWLGLVGGCVGLWVPSEMALQS</sequence>
<keyword evidence="4" id="KW-0833">Ubl conjugation pathway</keyword>
<dbReference type="Proteomes" id="UP001304895">
    <property type="component" value="Unassembled WGS sequence"/>
</dbReference>
<keyword evidence="9" id="KW-1185">Reference proteome</keyword>
<accession>A0AAN6UR87</accession>
<dbReference type="GO" id="GO:0000422">
    <property type="term" value="P:autophagy of mitochondrion"/>
    <property type="evidence" value="ECO:0007669"/>
    <property type="project" value="TreeGrafter"/>
</dbReference>
<evidence type="ECO:0000256" key="7">
    <source>
        <dbReference type="ARBA" id="ARBA00029833"/>
    </source>
</evidence>
<evidence type="ECO:0000256" key="4">
    <source>
        <dbReference type="ARBA" id="ARBA00022786"/>
    </source>
</evidence>
<dbReference type="InterPro" id="IPR007135">
    <property type="entry name" value="Atg3/Atg10"/>
</dbReference>
<evidence type="ECO:0000256" key="1">
    <source>
        <dbReference type="ARBA" id="ARBA00005696"/>
    </source>
</evidence>
<evidence type="ECO:0000313" key="8">
    <source>
        <dbReference type="EMBL" id="KAK4136426.1"/>
    </source>
</evidence>
<dbReference type="GO" id="GO:0000045">
    <property type="term" value="P:autophagosome assembly"/>
    <property type="evidence" value="ECO:0007669"/>
    <property type="project" value="TreeGrafter"/>
</dbReference>
<dbReference type="GO" id="GO:0032446">
    <property type="term" value="P:protein modification by small protein conjugation"/>
    <property type="evidence" value="ECO:0007669"/>
    <property type="project" value="TreeGrafter"/>
</dbReference>
<evidence type="ECO:0000256" key="3">
    <source>
        <dbReference type="ARBA" id="ARBA00022679"/>
    </source>
</evidence>
<evidence type="ECO:0000313" key="9">
    <source>
        <dbReference type="Proteomes" id="UP001304895"/>
    </source>
</evidence>
<reference evidence="8" key="2">
    <citation type="submission" date="2023-05" db="EMBL/GenBank/DDBJ databases">
        <authorList>
            <consortium name="Lawrence Berkeley National Laboratory"/>
            <person name="Steindorff A."/>
            <person name="Hensen N."/>
            <person name="Bonometti L."/>
            <person name="Westerberg I."/>
            <person name="Brannstrom I.O."/>
            <person name="Guillou S."/>
            <person name="Cros-Aarteil S."/>
            <person name="Calhoun S."/>
            <person name="Haridas S."/>
            <person name="Kuo A."/>
            <person name="Mondo S."/>
            <person name="Pangilinan J."/>
            <person name="Riley R."/>
            <person name="Labutti K."/>
            <person name="Andreopoulos B."/>
            <person name="Lipzen A."/>
            <person name="Chen C."/>
            <person name="Yanf M."/>
            <person name="Daum C."/>
            <person name="Ng V."/>
            <person name="Clum A."/>
            <person name="Ohm R."/>
            <person name="Martin F."/>
            <person name="Silar P."/>
            <person name="Natvig D."/>
            <person name="Lalanne C."/>
            <person name="Gautier V."/>
            <person name="Ament-Velasquez S.L."/>
            <person name="Kruys A."/>
            <person name="Hutchinson M.I."/>
            <person name="Powell A.J."/>
            <person name="Barry K."/>
            <person name="Miller A.N."/>
            <person name="Grigoriev I.V."/>
            <person name="Debuchy R."/>
            <person name="Gladieux P."/>
            <person name="Thoren M.H."/>
            <person name="Johannesson H."/>
        </authorList>
    </citation>
    <scope>NUCLEOTIDE SEQUENCE</scope>
    <source>
        <strain evidence="8">CBS 123565</strain>
    </source>
</reference>
<comment type="caution">
    <text evidence="8">The sequence shown here is derived from an EMBL/GenBank/DDBJ whole genome shotgun (WGS) entry which is preliminary data.</text>
</comment>
<evidence type="ECO:0000256" key="5">
    <source>
        <dbReference type="ARBA" id="ARBA00022927"/>
    </source>
</evidence>
<dbReference type="EMBL" id="MU853403">
    <property type="protein sequence ID" value="KAK4136426.1"/>
    <property type="molecule type" value="Genomic_DNA"/>
</dbReference>
<name>A0AAN6UR87_9PEZI</name>
<organism evidence="8 9">
    <name type="scientific">Trichocladium antarcticum</name>
    <dbReference type="NCBI Taxonomy" id="1450529"/>
    <lineage>
        <taxon>Eukaryota</taxon>
        <taxon>Fungi</taxon>
        <taxon>Dikarya</taxon>
        <taxon>Ascomycota</taxon>
        <taxon>Pezizomycotina</taxon>
        <taxon>Sordariomycetes</taxon>
        <taxon>Sordariomycetidae</taxon>
        <taxon>Sordariales</taxon>
        <taxon>Chaetomiaceae</taxon>
        <taxon>Trichocladium</taxon>
    </lineage>
</organism>
<dbReference type="GO" id="GO:0005829">
    <property type="term" value="C:cytosol"/>
    <property type="evidence" value="ECO:0007669"/>
    <property type="project" value="TreeGrafter"/>
</dbReference>
<proteinExistence type="inferred from homology"/>
<evidence type="ECO:0000256" key="6">
    <source>
        <dbReference type="ARBA" id="ARBA00023006"/>
    </source>
</evidence>
<dbReference type="AlphaFoldDB" id="A0AAN6UR87"/>
<keyword evidence="5" id="KW-0813">Transport</keyword>
<evidence type="ECO:0000256" key="2">
    <source>
        <dbReference type="ARBA" id="ARBA00021099"/>
    </source>
</evidence>
<reference evidence="8" key="1">
    <citation type="journal article" date="2023" name="Mol. Phylogenet. Evol.">
        <title>Genome-scale phylogeny and comparative genomics of the fungal order Sordariales.</title>
        <authorList>
            <person name="Hensen N."/>
            <person name="Bonometti L."/>
            <person name="Westerberg I."/>
            <person name="Brannstrom I.O."/>
            <person name="Guillou S."/>
            <person name="Cros-Aarteil S."/>
            <person name="Calhoun S."/>
            <person name="Haridas S."/>
            <person name="Kuo A."/>
            <person name="Mondo S."/>
            <person name="Pangilinan J."/>
            <person name="Riley R."/>
            <person name="LaButti K."/>
            <person name="Andreopoulos B."/>
            <person name="Lipzen A."/>
            <person name="Chen C."/>
            <person name="Yan M."/>
            <person name="Daum C."/>
            <person name="Ng V."/>
            <person name="Clum A."/>
            <person name="Steindorff A."/>
            <person name="Ohm R.A."/>
            <person name="Martin F."/>
            <person name="Silar P."/>
            <person name="Natvig D.O."/>
            <person name="Lalanne C."/>
            <person name="Gautier V."/>
            <person name="Ament-Velasquez S.L."/>
            <person name="Kruys A."/>
            <person name="Hutchinson M.I."/>
            <person name="Powell A.J."/>
            <person name="Barry K."/>
            <person name="Miller A.N."/>
            <person name="Grigoriev I.V."/>
            <person name="Debuchy R."/>
            <person name="Gladieux P."/>
            <person name="Hiltunen Thoren M."/>
            <person name="Johannesson H."/>
        </authorList>
    </citation>
    <scope>NUCLEOTIDE SEQUENCE</scope>
    <source>
        <strain evidence="8">CBS 123565</strain>
    </source>
</reference>
<comment type="similarity">
    <text evidence="1">Belongs to the ATG10 family.</text>
</comment>